<feature type="transmembrane region" description="Helical" evidence="1">
    <location>
        <begin position="20"/>
        <end position="36"/>
    </location>
</feature>
<dbReference type="PANTHER" id="PTHR45228">
    <property type="entry name" value="CYCLIC DI-GMP PHOSPHODIESTERASE TM_0186-RELATED"/>
    <property type="match status" value="1"/>
</dbReference>
<dbReference type="KEGG" id="dog:HP555_04530"/>
<dbReference type="InterPro" id="IPR035965">
    <property type="entry name" value="PAS-like_dom_sf"/>
</dbReference>
<dbReference type="SMART" id="SM00091">
    <property type="entry name" value="PAS"/>
    <property type="match status" value="1"/>
</dbReference>
<dbReference type="InterPro" id="IPR000700">
    <property type="entry name" value="PAS-assoc_C"/>
</dbReference>
<dbReference type="AlphaFoldDB" id="A0A7T5VCD5"/>
<dbReference type="Proteomes" id="UP000596092">
    <property type="component" value="Chromosome"/>
</dbReference>
<sequence length="560" mass="62722">MGNPDPFRQESRQLHHQRVYYILLAGIGTLLLLTLLDTLVEPGLRSEFLQYRLLAIGACVLLLYINHTSRSYRWTWLIGFFGYSAVSLAILFSIYRQGDAATPYYVGLMVAMTIYTTLAPLSVFQTIASGFALAVLFVITIFFIPTSFGPGQQLGLFSNLFFMIGFIFIAATRNWTDINARKREHLLRTSEHAAAEALAGQARRLELEVARRADAQQATEEHYQLLFETIADNVALIDTDGMVLQANTSFLHHFTPGTLSPGTIFYDLADSEDQRILRSAVSTLITDSTPISDLQVTLTTVEGTPLLTEISGALLQRENKIPGVQLIIRDISERKHLEKVLASSLHKLRQTENATILALAKLSEYRDITPGRHLERIREYCKTLATAARDHGLYAEIITPTYVQNLYQGSILHDIGKVAVSNEILNKTEPLTVSEQETLRNHTLTGGDVIKAMEQDTPGSNFLSLAKNMAYFHHERWDGTGYPYGLQGNEIPLEARIIAVADAYEEATVAMLQDRCLTHRQAVDSIVNNAGRHFDPMLIDAFLTVQEEFNQIRQTLVETE</sequence>
<keyword evidence="1" id="KW-0812">Transmembrane</keyword>
<dbReference type="CDD" id="cd00077">
    <property type="entry name" value="HDc"/>
    <property type="match status" value="1"/>
</dbReference>
<dbReference type="Gene3D" id="1.10.3210.10">
    <property type="entry name" value="Hypothetical protein af1432"/>
    <property type="match status" value="1"/>
</dbReference>
<reference evidence="4 5" key="1">
    <citation type="submission" date="2020-05" db="EMBL/GenBank/DDBJ databases">
        <title>Complete genome of Desulfobulbus oligotrophicus.</title>
        <authorList>
            <person name="Podar M."/>
        </authorList>
    </citation>
    <scope>NUCLEOTIDE SEQUENCE [LARGE SCALE GENOMIC DNA]</scope>
    <source>
        <strain evidence="4 5">Prop6</strain>
    </source>
</reference>
<evidence type="ECO:0000256" key="1">
    <source>
        <dbReference type="SAM" id="Phobius"/>
    </source>
</evidence>
<evidence type="ECO:0000313" key="5">
    <source>
        <dbReference type="Proteomes" id="UP000596092"/>
    </source>
</evidence>
<dbReference type="EMBL" id="CP054140">
    <property type="protein sequence ID" value="QQG65186.1"/>
    <property type="molecule type" value="Genomic_DNA"/>
</dbReference>
<feature type="transmembrane region" description="Helical" evidence="1">
    <location>
        <begin position="154"/>
        <end position="172"/>
    </location>
</feature>
<keyword evidence="5" id="KW-1185">Reference proteome</keyword>
<dbReference type="Gene3D" id="3.30.450.20">
    <property type="entry name" value="PAS domain"/>
    <property type="match status" value="1"/>
</dbReference>
<dbReference type="SUPFAM" id="SSF109604">
    <property type="entry name" value="HD-domain/PDEase-like"/>
    <property type="match status" value="1"/>
</dbReference>
<dbReference type="SUPFAM" id="SSF55785">
    <property type="entry name" value="PYP-like sensor domain (PAS domain)"/>
    <property type="match status" value="1"/>
</dbReference>
<dbReference type="Pfam" id="PF08448">
    <property type="entry name" value="PAS_4"/>
    <property type="match status" value="1"/>
</dbReference>
<evidence type="ECO:0000259" key="2">
    <source>
        <dbReference type="PROSITE" id="PS50113"/>
    </source>
</evidence>
<dbReference type="RefSeq" id="WP_199264006.1">
    <property type="nucleotide sequence ID" value="NZ_CP054140.1"/>
</dbReference>
<gene>
    <name evidence="4" type="ORF">HP555_04530</name>
</gene>
<evidence type="ECO:0000313" key="4">
    <source>
        <dbReference type="EMBL" id="QQG65186.1"/>
    </source>
</evidence>
<keyword evidence="1" id="KW-0472">Membrane</keyword>
<accession>A0A7T5VCD5</accession>
<feature type="domain" description="HD-GYP" evidence="3">
    <location>
        <begin position="348"/>
        <end position="558"/>
    </location>
</feature>
<dbReference type="PROSITE" id="PS50113">
    <property type="entry name" value="PAC"/>
    <property type="match status" value="1"/>
</dbReference>
<evidence type="ECO:0000259" key="3">
    <source>
        <dbReference type="PROSITE" id="PS51832"/>
    </source>
</evidence>
<feature type="transmembrane region" description="Helical" evidence="1">
    <location>
        <begin position="48"/>
        <end position="65"/>
    </location>
</feature>
<dbReference type="InterPro" id="IPR003607">
    <property type="entry name" value="HD/PDEase_dom"/>
</dbReference>
<dbReference type="InterPro" id="IPR013656">
    <property type="entry name" value="PAS_4"/>
</dbReference>
<feature type="transmembrane region" description="Helical" evidence="1">
    <location>
        <begin position="77"/>
        <end position="98"/>
    </location>
</feature>
<dbReference type="PROSITE" id="PS51832">
    <property type="entry name" value="HD_GYP"/>
    <property type="match status" value="1"/>
</dbReference>
<organism evidence="4 5">
    <name type="scientific">Desulfobulbus oligotrophicus</name>
    <dbReference type="NCBI Taxonomy" id="1909699"/>
    <lineage>
        <taxon>Bacteria</taxon>
        <taxon>Pseudomonadati</taxon>
        <taxon>Thermodesulfobacteriota</taxon>
        <taxon>Desulfobulbia</taxon>
        <taxon>Desulfobulbales</taxon>
        <taxon>Desulfobulbaceae</taxon>
        <taxon>Desulfobulbus</taxon>
    </lineage>
</organism>
<feature type="domain" description="PAC" evidence="2">
    <location>
        <begin position="292"/>
        <end position="343"/>
    </location>
</feature>
<feature type="transmembrane region" description="Helical" evidence="1">
    <location>
        <begin position="131"/>
        <end position="148"/>
    </location>
</feature>
<dbReference type="InterPro" id="IPR000014">
    <property type="entry name" value="PAS"/>
</dbReference>
<proteinExistence type="predicted"/>
<keyword evidence="1" id="KW-1133">Transmembrane helix</keyword>
<dbReference type="InterPro" id="IPR037522">
    <property type="entry name" value="HD_GYP_dom"/>
</dbReference>
<feature type="transmembrane region" description="Helical" evidence="1">
    <location>
        <begin position="104"/>
        <end position="124"/>
    </location>
</feature>
<dbReference type="PANTHER" id="PTHR45228:SF5">
    <property type="entry name" value="CYCLIC DI-GMP PHOSPHODIESTERASE VC_1348-RELATED"/>
    <property type="match status" value="1"/>
</dbReference>
<protein>
    <submittedName>
        <fullName evidence="4">HD domain-containing protein</fullName>
    </submittedName>
</protein>
<dbReference type="Pfam" id="PF13487">
    <property type="entry name" value="HD_5"/>
    <property type="match status" value="1"/>
</dbReference>
<dbReference type="NCBIfam" id="TIGR00229">
    <property type="entry name" value="sensory_box"/>
    <property type="match status" value="1"/>
</dbReference>
<dbReference type="InterPro" id="IPR052020">
    <property type="entry name" value="Cyclic_di-GMP/3'3'-cGAMP_PDE"/>
</dbReference>
<name>A0A7T5VCD5_9BACT</name>